<dbReference type="Gene3D" id="1.10.3470.10">
    <property type="entry name" value="ABC transporter involved in vitamin B12 uptake, BtuC"/>
    <property type="match status" value="1"/>
</dbReference>
<evidence type="ECO:0000256" key="1">
    <source>
        <dbReference type="ARBA" id="ARBA00004141"/>
    </source>
</evidence>
<keyword evidence="4 7" id="KW-1133">Transmembrane helix</keyword>
<evidence type="ECO:0000313" key="9">
    <source>
        <dbReference type="Proteomes" id="UP000305202"/>
    </source>
</evidence>
<evidence type="ECO:0000256" key="2">
    <source>
        <dbReference type="ARBA" id="ARBA00008034"/>
    </source>
</evidence>
<feature type="transmembrane region" description="Helical" evidence="7">
    <location>
        <begin position="127"/>
        <end position="148"/>
    </location>
</feature>
<comment type="caution">
    <text evidence="8">The sequence shown here is derived from an EMBL/GenBank/DDBJ whole genome shotgun (WGS) entry which is preliminary data.</text>
</comment>
<accession>A0ABY2SFR1</accession>
<dbReference type="SUPFAM" id="SSF81345">
    <property type="entry name" value="ABC transporter involved in vitamin B12 uptake, BtuC"/>
    <property type="match status" value="1"/>
</dbReference>
<evidence type="ECO:0000256" key="7">
    <source>
        <dbReference type="SAM" id="Phobius"/>
    </source>
</evidence>
<evidence type="ECO:0000256" key="5">
    <source>
        <dbReference type="ARBA" id="ARBA00023136"/>
    </source>
</evidence>
<comment type="similarity">
    <text evidence="2 6">Belongs to the ABC-3 integral membrane protein family.</text>
</comment>
<dbReference type="Pfam" id="PF00950">
    <property type="entry name" value="ABC-3"/>
    <property type="match status" value="1"/>
</dbReference>
<keyword evidence="6" id="KW-0813">Transport</keyword>
<feature type="transmembrane region" description="Helical" evidence="7">
    <location>
        <begin position="240"/>
        <end position="259"/>
    </location>
</feature>
<sequence length="263" mass="27662">MFSSFMINTWIVATIVAIAAGIVGFFVIVRGAAFAAHSLPMGAFSGAAASALLGINQLYGLVVFSGLGILGISQLGKKSRHEVATALSLVALLSTGTLFLSMTHQYSQSVYALLFGEILGINNGQRVPVIIVGALSIAMVIIFFRPLLLNSISPELGEIRGVSSRRMELCFLTALALTTVMALPVVGALLVFSLMIAPPAIARSLTDRPGKAVLYSIGIALITVWASIAIAYVTNWPIGFFVGAFGAVFYGSGRCFSLARAHF</sequence>
<feature type="transmembrane region" description="Helical" evidence="7">
    <location>
        <begin position="169"/>
        <end position="192"/>
    </location>
</feature>
<keyword evidence="9" id="KW-1185">Reference proteome</keyword>
<protein>
    <submittedName>
        <fullName evidence="8">Metal ABC transporter permease</fullName>
    </submittedName>
</protein>
<evidence type="ECO:0000256" key="6">
    <source>
        <dbReference type="RuleBase" id="RU003943"/>
    </source>
</evidence>
<gene>
    <name evidence="8" type="ORF">FCN80_22555</name>
</gene>
<proteinExistence type="inferred from homology"/>
<evidence type="ECO:0000256" key="3">
    <source>
        <dbReference type="ARBA" id="ARBA00022692"/>
    </source>
</evidence>
<feature type="transmembrane region" description="Helical" evidence="7">
    <location>
        <begin position="7"/>
        <end position="29"/>
    </location>
</feature>
<comment type="subcellular location">
    <subcellularLocation>
        <location evidence="6">Cell membrane</location>
        <topology evidence="6">Multi-pass membrane protein</topology>
    </subcellularLocation>
    <subcellularLocation>
        <location evidence="1">Membrane</location>
        <topology evidence="1">Multi-pass membrane protein</topology>
    </subcellularLocation>
</comment>
<dbReference type="InterPro" id="IPR037294">
    <property type="entry name" value="ABC_BtuC-like"/>
</dbReference>
<dbReference type="InterPro" id="IPR001626">
    <property type="entry name" value="ABC_TroCD"/>
</dbReference>
<dbReference type="EMBL" id="SZPQ01000050">
    <property type="protein sequence ID" value="TKI03165.1"/>
    <property type="molecule type" value="Genomic_DNA"/>
</dbReference>
<dbReference type="Proteomes" id="UP000305202">
    <property type="component" value="Unassembled WGS sequence"/>
</dbReference>
<evidence type="ECO:0000313" key="8">
    <source>
        <dbReference type="EMBL" id="TKI03165.1"/>
    </source>
</evidence>
<keyword evidence="5 7" id="KW-0472">Membrane</keyword>
<feature type="transmembrane region" description="Helical" evidence="7">
    <location>
        <begin position="49"/>
        <end position="72"/>
    </location>
</feature>
<dbReference type="PANTHER" id="PTHR30477:SF13">
    <property type="entry name" value="IRON TRANSPORT SYSTEM MEMBRANE PROTEIN HI_0360-RELATED"/>
    <property type="match status" value="1"/>
</dbReference>
<dbReference type="PANTHER" id="PTHR30477">
    <property type="entry name" value="ABC-TRANSPORTER METAL-BINDING PROTEIN"/>
    <property type="match status" value="1"/>
</dbReference>
<reference evidence="8 9" key="1">
    <citation type="submission" date="2019-04" db="EMBL/GenBank/DDBJ databases">
        <authorList>
            <person name="Li M."/>
            <person name="Gao C."/>
        </authorList>
    </citation>
    <scope>NUCLEOTIDE SEQUENCE [LARGE SCALE GENOMIC DNA]</scope>
    <source>
        <strain evidence="8 9">BGMRC 2031</strain>
    </source>
</reference>
<evidence type="ECO:0000256" key="4">
    <source>
        <dbReference type="ARBA" id="ARBA00022989"/>
    </source>
</evidence>
<keyword evidence="3 6" id="KW-0812">Transmembrane</keyword>
<organism evidence="8 9">
    <name type="scientific">Martelella alba</name>
    <dbReference type="NCBI Taxonomy" id="2590451"/>
    <lineage>
        <taxon>Bacteria</taxon>
        <taxon>Pseudomonadati</taxon>
        <taxon>Pseudomonadota</taxon>
        <taxon>Alphaproteobacteria</taxon>
        <taxon>Hyphomicrobiales</taxon>
        <taxon>Aurantimonadaceae</taxon>
        <taxon>Martelella</taxon>
    </lineage>
</organism>
<feature type="transmembrane region" description="Helical" evidence="7">
    <location>
        <begin position="84"/>
        <end position="107"/>
    </location>
</feature>
<feature type="transmembrane region" description="Helical" evidence="7">
    <location>
        <begin position="212"/>
        <end position="233"/>
    </location>
</feature>
<name>A0ABY2SFR1_9HYPH</name>